<reference evidence="2 3" key="1">
    <citation type="journal article" date="2023" name="Plant Dis.">
        <title>First Report of Diplodia intermedia Causing Canker and Dieback Diseases on Apple Trees in Canada.</title>
        <authorList>
            <person name="Ellouze W."/>
            <person name="Ilyukhin E."/>
            <person name="Sulman M."/>
            <person name="Ali S."/>
        </authorList>
    </citation>
    <scope>NUCLEOTIDE SEQUENCE [LARGE SCALE GENOMIC DNA]</scope>
    <source>
        <strain evidence="2 3">M45-28</strain>
    </source>
</reference>
<dbReference type="PANTHER" id="PTHR24148">
    <property type="entry name" value="ANKYRIN REPEAT DOMAIN-CONTAINING PROTEIN 39 HOMOLOG-RELATED"/>
    <property type="match status" value="1"/>
</dbReference>
<protein>
    <recommendedName>
        <fullName evidence="1">Heterokaryon incompatibility domain-containing protein</fullName>
    </recommendedName>
</protein>
<name>A0ABR3TXV2_9PEZI</name>
<dbReference type="EMBL" id="JAKEKT020000013">
    <property type="protein sequence ID" value="KAL1647097.1"/>
    <property type="molecule type" value="Genomic_DNA"/>
</dbReference>
<proteinExistence type="predicted"/>
<sequence length="114" mass="13319">MSHPYLHHALTREQEIRLLKIERSGSEPLFSISHYNLEDAPRYEALSYVWGSSDQPHRLQLANDAGYIPLTDNLKQAFQDLPWLLETEHIWIDQICINQRDETERGHQVALMAP</sequence>
<keyword evidence="3" id="KW-1185">Reference proteome</keyword>
<dbReference type="Proteomes" id="UP001521184">
    <property type="component" value="Unassembled WGS sequence"/>
</dbReference>
<feature type="domain" description="Heterokaryon incompatibility" evidence="1">
    <location>
        <begin position="43"/>
        <end position="113"/>
    </location>
</feature>
<accession>A0ABR3TXV2</accession>
<dbReference type="Pfam" id="PF06985">
    <property type="entry name" value="HET"/>
    <property type="match status" value="1"/>
</dbReference>
<dbReference type="PANTHER" id="PTHR24148:SF77">
    <property type="entry name" value="HETEROKARYON INCOMPATIBILITY DOMAIN-CONTAINING PROTEIN"/>
    <property type="match status" value="1"/>
</dbReference>
<evidence type="ECO:0000259" key="1">
    <source>
        <dbReference type="Pfam" id="PF06985"/>
    </source>
</evidence>
<dbReference type="InterPro" id="IPR010730">
    <property type="entry name" value="HET"/>
</dbReference>
<evidence type="ECO:0000313" key="3">
    <source>
        <dbReference type="Proteomes" id="UP001521184"/>
    </source>
</evidence>
<gene>
    <name evidence="2" type="ORF">SLS58_002868</name>
</gene>
<organism evidence="2 3">
    <name type="scientific">Diplodia intermedia</name>
    <dbReference type="NCBI Taxonomy" id="856260"/>
    <lineage>
        <taxon>Eukaryota</taxon>
        <taxon>Fungi</taxon>
        <taxon>Dikarya</taxon>
        <taxon>Ascomycota</taxon>
        <taxon>Pezizomycotina</taxon>
        <taxon>Dothideomycetes</taxon>
        <taxon>Dothideomycetes incertae sedis</taxon>
        <taxon>Botryosphaeriales</taxon>
        <taxon>Botryosphaeriaceae</taxon>
        <taxon>Diplodia</taxon>
    </lineage>
</organism>
<evidence type="ECO:0000313" key="2">
    <source>
        <dbReference type="EMBL" id="KAL1647097.1"/>
    </source>
</evidence>
<dbReference type="InterPro" id="IPR052895">
    <property type="entry name" value="HetReg/Transcr_Mod"/>
</dbReference>
<comment type="caution">
    <text evidence="2">The sequence shown here is derived from an EMBL/GenBank/DDBJ whole genome shotgun (WGS) entry which is preliminary data.</text>
</comment>